<evidence type="ECO:0000313" key="3">
    <source>
        <dbReference type="EMBL" id="OLP78046.1"/>
    </source>
</evidence>
<name>A0A1Q9C577_SYMMI</name>
<sequence>MNHVEHVLPFLRRNNPELGGFLTEEEWARVEAANWIVEAAERALPDAAPVIAGNDVAETVIDDDSAVDAGTLDDTAQVADRRYTGQSAAPCLGLVADAPIPVTKMGRGGLKVLKKAKLETAGSAAPKKKGQAKGRELNKSFKKKGLHYAGKTSKEVDPDEAYVVLEPMPAKQPKKADLLPETTFMSPMLRRAFVHERLVVVNLPAMKLPMLKLGKWEALRLFAALGLFLGGAAFGKAMPESLGPQSVGALPTPVTAPPLTKEVSDAFYPSSDPTQVKEPEAEAAKPEGGATKCKHHRDTAALDQALRHLLDGLSACDLGDAYLHHVNSSSCDRAYPEMSCSDLDYMARHRVVYEEPFYDQNKLIVAGNAPALRHLLDGLSACDLGDAYLHHVNSSSCDRAYPEMSCSDLDYMARHRVVYEEPFYDQSGFLWGSSDLAPDSFTLTGLFNQKTVLMLAAEDDSDHDAAVINFPELVRLYTMMEAPLTTVNEYGWNAEMLAAAKLNTEHAGYLRRTVEHQWYQEYEHQFAYLSSAFLPQSWPLPAWLADVAVSASLHIHWLAWLAVAGMLVTVVLCFMLSSCCHGSGEGCLTLQGIDIFFRVLWLLILNTAVVALPPIIAIAVQQQVGLFSVWLCFFAVWLCIFVDWRRARERASNVLHGNEQRECHLAGCFCVFLLVSLLMVIYLGIVMQPLEMNPKRSESPSTTAQCKKRSARRRSREEGALKEEEEEQEQQQQEEAILVYTLPLWLCRGSLVDFVLNAFALVYIVELDMKDPPEEWKAVDDIDPALP</sequence>
<dbReference type="AlphaFoldDB" id="A0A1Q9C577"/>
<feature type="region of interest" description="Disordered" evidence="1">
    <location>
        <begin position="694"/>
        <end position="728"/>
    </location>
</feature>
<dbReference type="OrthoDB" id="410756at2759"/>
<keyword evidence="2" id="KW-0472">Membrane</keyword>
<feature type="transmembrane region" description="Helical" evidence="2">
    <location>
        <begin position="599"/>
        <end position="620"/>
    </location>
</feature>
<feature type="compositionally biased region" description="Basic and acidic residues" evidence="1">
    <location>
        <begin position="275"/>
        <end position="285"/>
    </location>
</feature>
<comment type="caution">
    <text evidence="3">The sequence shown here is derived from an EMBL/GenBank/DDBJ whole genome shotgun (WGS) entry which is preliminary data.</text>
</comment>
<gene>
    <name evidence="3" type="ORF">AK812_SmicGene41823</name>
</gene>
<evidence type="ECO:0000313" key="4">
    <source>
        <dbReference type="Proteomes" id="UP000186817"/>
    </source>
</evidence>
<organism evidence="3 4">
    <name type="scientific">Symbiodinium microadriaticum</name>
    <name type="common">Dinoflagellate</name>
    <name type="synonym">Zooxanthella microadriatica</name>
    <dbReference type="NCBI Taxonomy" id="2951"/>
    <lineage>
        <taxon>Eukaryota</taxon>
        <taxon>Sar</taxon>
        <taxon>Alveolata</taxon>
        <taxon>Dinophyceae</taxon>
        <taxon>Suessiales</taxon>
        <taxon>Symbiodiniaceae</taxon>
        <taxon>Symbiodinium</taxon>
    </lineage>
</organism>
<evidence type="ECO:0000256" key="1">
    <source>
        <dbReference type="SAM" id="MobiDB-lite"/>
    </source>
</evidence>
<dbReference type="EMBL" id="LSRX01001670">
    <property type="protein sequence ID" value="OLP78046.1"/>
    <property type="molecule type" value="Genomic_DNA"/>
</dbReference>
<feature type="transmembrane region" description="Helical" evidence="2">
    <location>
        <begin position="626"/>
        <end position="644"/>
    </location>
</feature>
<keyword evidence="2" id="KW-1133">Transmembrane helix</keyword>
<keyword evidence="4" id="KW-1185">Reference proteome</keyword>
<proteinExistence type="predicted"/>
<protein>
    <submittedName>
        <fullName evidence="3">Uncharacterized protein</fullName>
    </submittedName>
</protein>
<reference evidence="3 4" key="1">
    <citation type="submission" date="2016-02" db="EMBL/GenBank/DDBJ databases">
        <title>Genome analysis of coral dinoflagellate symbionts highlights evolutionary adaptations to a symbiotic lifestyle.</title>
        <authorList>
            <person name="Aranda M."/>
            <person name="Li Y."/>
            <person name="Liew Y.J."/>
            <person name="Baumgarten S."/>
            <person name="Simakov O."/>
            <person name="Wilson M."/>
            <person name="Piel J."/>
            <person name="Ashoor H."/>
            <person name="Bougouffa S."/>
            <person name="Bajic V.B."/>
            <person name="Ryu T."/>
            <person name="Ravasi T."/>
            <person name="Bayer T."/>
            <person name="Micklem G."/>
            <person name="Kim H."/>
            <person name="Bhak J."/>
            <person name="Lajeunesse T.C."/>
            <person name="Voolstra C.R."/>
        </authorList>
    </citation>
    <scope>NUCLEOTIDE SEQUENCE [LARGE SCALE GENOMIC DNA]</scope>
    <source>
        <strain evidence="3 4">CCMP2467</strain>
    </source>
</reference>
<dbReference type="Proteomes" id="UP000186817">
    <property type="component" value="Unassembled WGS sequence"/>
</dbReference>
<feature type="transmembrane region" description="Helical" evidence="2">
    <location>
        <begin position="557"/>
        <end position="578"/>
    </location>
</feature>
<keyword evidence="2" id="KW-0812">Transmembrane</keyword>
<accession>A0A1Q9C577</accession>
<feature type="region of interest" description="Disordered" evidence="1">
    <location>
        <begin position="268"/>
        <end position="292"/>
    </location>
</feature>
<evidence type="ECO:0000256" key="2">
    <source>
        <dbReference type="SAM" id="Phobius"/>
    </source>
</evidence>
<feature type="transmembrane region" description="Helical" evidence="2">
    <location>
        <begin position="665"/>
        <end position="685"/>
    </location>
</feature>